<comment type="caution">
    <text evidence="1">The sequence shown here is derived from an EMBL/GenBank/DDBJ whole genome shotgun (WGS) entry which is preliminary data.</text>
</comment>
<name>A0ACC0CZF4_9PEZI</name>
<accession>A0ACC0CZF4</accession>
<proteinExistence type="predicted"/>
<keyword evidence="2" id="KW-1185">Reference proteome</keyword>
<gene>
    <name evidence="1" type="ORF">F4821DRAFT_239722</name>
</gene>
<evidence type="ECO:0000313" key="1">
    <source>
        <dbReference type="EMBL" id="KAI6085849.1"/>
    </source>
</evidence>
<dbReference type="EMBL" id="MU394321">
    <property type="protein sequence ID" value="KAI6085849.1"/>
    <property type="molecule type" value="Genomic_DNA"/>
</dbReference>
<protein>
    <submittedName>
        <fullName evidence="1">Uncharacterized protein</fullName>
    </submittedName>
</protein>
<sequence length="808" mass="89541">MKRVLSFVPASGWRRAGTFNLMFILLCWIVLLICIAVSVSRYGSSLLSSTLIFEGDCQTTKKLNLFLHLLLNLISTLILTSSGFFMQILSSPSREEIDRAHSQFRSLEIGVASLKNLRFISPIKLCGCIVLYLSSVPIHLVFNSSIFKTNYQGSEWGLTIASEAFATGEASIFPPGASLANAGTPAYGWDEIHANDSCRAFGRGGERYGEHIALAKYWDRSSFAYQNITSTATESRRWHNITARDCRAEYASCKPRKQYRDVVIMVDTGARSPAGWTRSEVFSDPHEELGPTWDSHVPGDDTNSLWYSTRCSTNVPMNPISFGSGTMYCIHNCILALGMGIGGLLTNMSDPLESNWTIPFNNPDILSACNTHRNEELGFNVRFDTFNVKYCLAEPSPDYVCQIGLSNILFFVTTICVFLKVATCALTLCYIPHTSLVALGDALESFIASPDSVTLGLGTFSIRDSHRLQFEPRKVINSGDTPELTSQIRPRSWHRNVNRLMTTIPRSIWSGTFLPVVFFIGVGVHFTLALYRYNGASFGGAFGVSDFPSFLSDRIGDHRYFKTLLLANLPQLILSYCYFSYTSLFTRMLGEEEFNSYSIAPPKPLRVSYPTGEQVSTYWFQLPYLYSVPLIIIGSLLHWLASDSIFLFASAGGYLKEFSNARNNNVGWGAPEGAAVVLGISPPAVLTFILISFTLAFVPIIYGLRKLPGDMVVGACDSLVLSAACHPYVPSSAPQASPHAHINNQEEMGQVNEQLALRKLSRGKLRWGVVPVPPELAKMASTEQYMMHLSFSGVEEYVSNPMIDFLYA</sequence>
<reference evidence="1 2" key="1">
    <citation type="journal article" date="2022" name="New Phytol.">
        <title>Ecological generalism drives hyperdiversity of secondary metabolite gene clusters in xylarialean endophytes.</title>
        <authorList>
            <person name="Franco M.E.E."/>
            <person name="Wisecaver J.H."/>
            <person name="Arnold A.E."/>
            <person name="Ju Y.M."/>
            <person name="Slot J.C."/>
            <person name="Ahrendt S."/>
            <person name="Moore L.P."/>
            <person name="Eastman K.E."/>
            <person name="Scott K."/>
            <person name="Konkel Z."/>
            <person name="Mondo S.J."/>
            <person name="Kuo A."/>
            <person name="Hayes R.D."/>
            <person name="Haridas S."/>
            <person name="Andreopoulos B."/>
            <person name="Riley R."/>
            <person name="LaButti K."/>
            <person name="Pangilinan J."/>
            <person name="Lipzen A."/>
            <person name="Amirebrahimi M."/>
            <person name="Yan J."/>
            <person name="Adam C."/>
            <person name="Keymanesh K."/>
            <person name="Ng V."/>
            <person name="Louie K."/>
            <person name="Northen T."/>
            <person name="Drula E."/>
            <person name="Henrissat B."/>
            <person name="Hsieh H.M."/>
            <person name="Youens-Clark K."/>
            <person name="Lutzoni F."/>
            <person name="Miadlikowska J."/>
            <person name="Eastwood D.C."/>
            <person name="Hamelin R.C."/>
            <person name="Grigoriev I.V."/>
            <person name="U'Ren J.M."/>
        </authorList>
    </citation>
    <scope>NUCLEOTIDE SEQUENCE [LARGE SCALE GENOMIC DNA]</scope>
    <source>
        <strain evidence="1 2">ER1909</strain>
    </source>
</reference>
<evidence type="ECO:0000313" key="2">
    <source>
        <dbReference type="Proteomes" id="UP001497680"/>
    </source>
</evidence>
<organism evidence="1 2">
    <name type="scientific">Hypoxylon rubiginosum</name>
    <dbReference type="NCBI Taxonomy" id="110542"/>
    <lineage>
        <taxon>Eukaryota</taxon>
        <taxon>Fungi</taxon>
        <taxon>Dikarya</taxon>
        <taxon>Ascomycota</taxon>
        <taxon>Pezizomycotina</taxon>
        <taxon>Sordariomycetes</taxon>
        <taxon>Xylariomycetidae</taxon>
        <taxon>Xylariales</taxon>
        <taxon>Hypoxylaceae</taxon>
        <taxon>Hypoxylon</taxon>
    </lineage>
</organism>
<dbReference type="Proteomes" id="UP001497680">
    <property type="component" value="Unassembled WGS sequence"/>
</dbReference>